<dbReference type="Pfam" id="PF00581">
    <property type="entry name" value="Rhodanese"/>
    <property type="match status" value="1"/>
</dbReference>
<dbReference type="EMBL" id="MGIS01000005">
    <property type="protein sequence ID" value="OGM93833.1"/>
    <property type="molecule type" value="Genomic_DNA"/>
</dbReference>
<dbReference type="CDD" id="cd00158">
    <property type="entry name" value="RHOD"/>
    <property type="match status" value="1"/>
</dbReference>
<dbReference type="PANTHER" id="PTHR43031:SF1">
    <property type="entry name" value="PYRIDINE NUCLEOTIDE-DISULPHIDE OXIDOREDUCTASE"/>
    <property type="match status" value="1"/>
</dbReference>
<reference evidence="2 3" key="1">
    <citation type="journal article" date="2016" name="Nat. Commun.">
        <title>Thousands of microbial genomes shed light on interconnected biogeochemical processes in an aquifer system.</title>
        <authorList>
            <person name="Anantharaman K."/>
            <person name="Brown C.T."/>
            <person name="Hug L.A."/>
            <person name="Sharon I."/>
            <person name="Castelle C.J."/>
            <person name="Probst A.J."/>
            <person name="Thomas B.C."/>
            <person name="Singh A."/>
            <person name="Wilkins M.J."/>
            <person name="Karaoz U."/>
            <person name="Brodie E.L."/>
            <person name="Williams K.H."/>
            <person name="Hubbard S.S."/>
            <person name="Banfield J.F."/>
        </authorList>
    </citation>
    <scope>NUCLEOTIDE SEQUENCE [LARGE SCALE GENOMIC DNA]</scope>
</reference>
<dbReference type="InterPro" id="IPR001763">
    <property type="entry name" value="Rhodanese-like_dom"/>
</dbReference>
<name>A0A1F8DZ32_9BACT</name>
<evidence type="ECO:0000313" key="2">
    <source>
        <dbReference type="EMBL" id="OGM93833.1"/>
    </source>
</evidence>
<comment type="caution">
    <text evidence="2">The sequence shown here is derived from an EMBL/GenBank/DDBJ whole genome shotgun (WGS) entry which is preliminary data.</text>
</comment>
<dbReference type="InterPro" id="IPR036873">
    <property type="entry name" value="Rhodanese-like_dom_sf"/>
</dbReference>
<protein>
    <recommendedName>
        <fullName evidence="1">Rhodanese domain-containing protein</fullName>
    </recommendedName>
</protein>
<dbReference type="SMART" id="SM00450">
    <property type="entry name" value="RHOD"/>
    <property type="match status" value="1"/>
</dbReference>
<dbReference type="InterPro" id="IPR050229">
    <property type="entry name" value="GlpE_sulfurtransferase"/>
</dbReference>
<dbReference type="Gene3D" id="3.40.250.10">
    <property type="entry name" value="Rhodanese-like domain"/>
    <property type="match status" value="1"/>
</dbReference>
<dbReference type="PROSITE" id="PS50206">
    <property type="entry name" value="RHODANESE_3"/>
    <property type="match status" value="1"/>
</dbReference>
<dbReference type="Proteomes" id="UP000177011">
    <property type="component" value="Unassembled WGS sequence"/>
</dbReference>
<dbReference type="SUPFAM" id="SSF52821">
    <property type="entry name" value="Rhodanese/Cell cycle control phosphatase"/>
    <property type="match status" value="1"/>
</dbReference>
<dbReference type="PANTHER" id="PTHR43031">
    <property type="entry name" value="FAD-DEPENDENT OXIDOREDUCTASE"/>
    <property type="match status" value="1"/>
</dbReference>
<organism evidence="2 3">
    <name type="scientific">Candidatus Wolfebacteria bacterium RIFCSPLOWO2_01_FULL_47_17b</name>
    <dbReference type="NCBI Taxonomy" id="1802558"/>
    <lineage>
        <taxon>Bacteria</taxon>
        <taxon>Candidatus Wolfeibacteriota</taxon>
    </lineage>
</organism>
<gene>
    <name evidence="2" type="ORF">A2935_04115</name>
</gene>
<accession>A0A1F8DZ32</accession>
<proteinExistence type="predicted"/>
<dbReference type="AlphaFoldDB" id="A0A1F8DZ32"/>
<evidence type="ECO:0000259" key="1">
    <source>
        <dbReference type="PROSITE" id="PS50206"/>
    </source>
</evidence>
<feature type="domain" description="Rhodanese" evidence="1">
    <location>
        <begin position="50"/>
        <end position="139"/>
    </location>
</feature>
<sequence length="158" mass="17554">MTIKKILPYATTALLTLVAIYLTPLKWVTVIEPTIKDIDPVAFQSDFVKNSDRYIFIDVRSETAYNKVHAVGSINMPLHTLYDQRHVLPKNGKEIILICSGGRASGVAYSYLQHYGFFNIKRIDGGIENWIAEGLPVDGSAPTEKPLALADPSILYCV</sequence>
<evidence type="ECO:0000313" key="3">
    <source>
        <dbReference type="Proteomes" id="UP000177011"/>
    </source>
</evidence>